<dbReference type="InterPro" id="IPR051567">
    <property type="entry name" value="Unconventional_Myosin_ATPase"/>
</dbReference>
<feature type="compositionally biased region" description="Basic and acidic residues" evidence="13">
    <location>
        <begin position="1459"/>
        <end position="1468"/>
    </location>
</feature>
<evidence type="ECO:0000256" key="3">
    <source>
        <dbReference type="ARBA" id="ARBA00022443"/>
    </source>
</evidence>
<dbReference type="InterPro" id="IPR036961">
    <property type="entry name" value="Kinesin_motor_dom_sf"/>
</dbReference>
<name>A0ABR1ETB7_NECAM</name>
<dbReference type="SMART" id="SM00139">
    <property type="entry name" value="MyTH4"/>
    <property type="match status" value="1"/>
</dbReference>
<dbReference type="Pfam" id="PF02174">
    <property type="entry name" value="IRS"/>
    <property type="match status" value="1"/>
</dbReference>
<dbReference type="CDD" id="cd14473">
    <property type="entry name" value="FERM_B-lobe"/>
    <property type="match status" value="1"/>
</dbReference>
<dbReference type="Pfam" id="PF00063">
    <property type="entry name" value="Myosin_head"/>
    <property type="match status" value="1"/>
</dbReference>
<keyword evidence="10 12" id="KW-0009">Actin-binding</keyword>
<evidence type="ECO:0000259" key="14">
    <source>
        <dbReference type="PROSITE" id="PS50002"/>
    </source>
</evidence>
<sequence>MFTVIESPFLKQYVDSIMGSNDPCSGENLLNLTDTSEERVLSEIEDRFNKKRIYTNVGGVLLFINPFEKYSIYDESVIAQYQQFNKYAHIFTPARCAVENIQSGSSAECIVFSGESSSGKSFNAYQVMKYLATSHNSKVTVKHIDAITTIFNSFGCAKTVKNDDATRFGYCMDFLYNKNVLSGLSLRNTLPLETIRVVSQKPGERNFNVFYELCAGMSSDTKATYGIRDQQKFFYLTQGKVGENIRDDALNFPRLDGSLEILGFSEEQRQIIYKTLATILHLGNMYFRQRRNAEDETEYVEVSNDVELKWASYLLDVDMFSFAPCFTHKIIKTDEGVSKTAFSMGQALDARDALAMTLYEVVFSWILNRISLHLKCSDHNAVISVIDYYGVERYINNGLEQLLINSVNEKLENAFLKQTFLDEMADYTEEGLTFEWKMPASLDNEKVLDLLCKKPYGLLYLIDDECKFPKASDESYLRHCNLNHLDKNVYGKAKNKERLQMSVRHSFGSTWYTVHGFVQRNKRALPGNVVKILADSQNTVISMLFRPLAGTKEGNDYVVYAGQQFNTASTALVEKIVSSQSHFVRCVRSNNERIPARLDETSLARQLKALSIIETLHFRQAGFPVRIPFERFARNYRCLLPSDIALCQKQKEIIVDILDGQGVKFADDYQIGTNYVFMRDRLANRLQTLREKTQREAAYVIQKTMRTYVARKRYLRKRQAIVRLQAGLRGWKARKECCALREQLFKNLSVQTKRNRRLNAYHETLLSEHPDQKCPAALLGCLEVENIANKEIEKSLYEPKPKVPDMKITTDYLCLKLKSRIHTIDPITIEKFAEENFKGISNPCQRDEIFVQICNQIYKNPDKEATSRCYRLLLQAAGVFSPTETVLPMLISFANQQRQPFQIQLLNTIARKMNMFENQHGARLLPASRLEMGALCGFHNAAVEVTSQDGEVHVVEAHPWTTSEELVNRVLRYRGIGNPSGWTVEVETEKMLYCPTGAHFLHDVISEIELGKEENKRSYFYNYPTERTLPPVNRKKGGSPPESTQTKVLSPVVRRRMRQMNDSRDTHSHDRSTDTTNSRLSRSEGSHERSPNMLHVTSVTSSPPAYRQTYRNVDEEEADYCYALPVKPRTLNDTIVRSPHIPHIGPRDECSEDIPPEIPRQPIPNGSVARFEPLPLRSSYAQYRSNNYERTNDRPESMTTTQYYPHSTTMPMVQYVPVMMAAQPMQMFPTQIGQPLVQTPVLMPGPNVPQLASNQTTRVFESITQPDHVSSHLAQHQREPSMLTNCLGDTDDRTHDSGTVKSIPRVDFDSVRSRSSVATRGGECDSRMLNSRCDQVPSVYSTMSVASRIRNMPVPNNNRDVDRFLDEVFDQVLSPHELAAAEMSSHQIAASIKGGAYGPMDYEGPYQRGGPSHLNYSDNPRPQNGMDSDRYDYVNRATMAARGPARPSERSHSAPRYGTTDRKYRPVAEDSSDSIASDLCTMREYIPSPHGTPNTQRSSRPYDGGNKSTNEIYEPQQMVFMMPMQMNASNGQMMPVLMTTSMMTPSVAPNMMYCMSTSMQNKPSSKQRRHRSMDVSQLITYDDEEIPHYYAQHNSSSSSDFHPKNQGFEPTRSMLRPDNSGALPRPSPRSPSPLKSPSSERKQNGLNRVPQDAYREPIVQNTIINSEHPNPRKFRIPEKNLVKEIQQKEQEAIRKINERLKNLPPPVDHVRIFIPKKPPAPVPPPEPSVQAFAVPEEPRDVYTPPPPPSQYVPPSDYVVKTEEPQNEWVFEGEVERPAEFVEQSRSPVPYVQPPSDTESVSSHEKPAVRYVKQPWKLTIRKEMFYPREDLDDVQVINQVFAQIISDCRKGIAYRIRAYERDDVVSILKANNIPPEMLNRQTEIPVDVKVAVIEAARKWPMYFAQVYEVVEERLDESVSVLLSIGEHGIRLSLHTPLDKENPLKPQDHFNYSDLTETTLENDEVICLHTKNHMTVRLRTKMAQQIKAQIDKCMYGEVQKKQFVRATADYVTKQPNLLSFKKGETIELVPLPNGEVTPSGSWLYGKIGNRYGSLPAQYVVPLDDSNREIEESLPTLPLVYDDVADEIGHMNGYKYTMLEFALNHFRGPKGFDNTLKKNKKGWTWEDVAHRVKFTEKPISHSLIRFESNELDKLACETFACIMRYMGDEPIRRGETITDAVYHLLLICHKHPALRDEVYCQIIRQTTNNKSSKPDSSIRGWRLFSIITSYFDCSLSLRPYLVNYLAENADDQRRAYHGTAQLCLQNLNQTIRYGGRKYLLSGMEVEEITNGKIFKRQVYTLPGGGKKVVNTKSITVVEEAIRELCLELNIRSPSEQQEFCLCYILEKENRMEYCNNDDYILDICTELEHKRQQFHFLLKRCTWVHPLRLDHPVYIDVLFFQVVPDYMEGKFLMRQAGGYLSASTCDDITKFAAYLHIAANDGQKTAVLSKNVSSLIPSAVLEYPTQSTDAWASRINRQLRSMNNNMTNTQARAAFLELLSTWKLFGSTIFNLDAASCDGRLLSPLELAVGRSGVKLLEPRSRDVLEQWSYDRIVSTRTGDRDTIVEMIVGNASSSRTYEFRTKESSSITRLIGQYTFIVNENRGLLNE</sequence>
<dbReference type="InterPro" id="IPR038185">
    <property type="entry name" value="MyTH4_dom_sf"/>
</dbReference>
<dbReference type="PROSITE" id="PS50096">
    <property type="entry name" value="IQ"/>
    <property type="match status" value="2"/>
</dbReference>
<keyword evidence="8 12" id="KW-0518">Myosin</keyword>
<feature type="region of interest" description="Actin-binding" evidence="12">
    <location>
        <begin position="569"/>
        <end position="591"/>
    </location>
</feature>
<dbReference type="InterPro" id="IPR059004">
    <property type="entry name" value="MYO15"/>
</dbReference>
<keyword evidence="3 11" id="KW-0728">SH3 domain</keyword>
<dbReference type="Gene3D" id="2.30.29.30">
    <property type="entry name" value="Pleckstrin-homology domain (PH domain)/Phosphotyrosine-binding domain (PTB)"/>
    <property type="match status" value="1"/>
</dbReference>
<feature type="domain" description="MyTH4" evidence="16">
    <location>
        <begin position="2131"/>
        <end position="2286"/>
    </location>
</feature>
<evidence type="ECO:0000256" key="10">
    <source>
        <dbReference type="ARBA" id="ARBA00023203"/>
    </source>
</evidence>
<evidence type="ECO:0000256" key="9">
    <source>
        <dbReference type="ARBA" id="ARBA00023175"/>
    </source>
</evidence>
<dbReference type="PROSITE" id="PS51456">
    <property type="entry name" value="MYOSIN_MOTOR"/>
    <property type="match status" value="1"/>
</dbReference>
<feature type="region of interest" description="Disordered" evidence="13">
    <location>
        <begin position="1022"/>
        <end position="1106"/>
    </location>
</feature>
<dbReference type="SMART" id="SM00295">
    <property type="entry name" value="B41"/>
    <property type="match status" value="1"/>
</dbReference>
<dbReference type="Pfam" id="PF07653">
    <property type="entry name" value="SH3_2"/>
    <property type="match status" value="1"/>
</dbReference>
<dbReference type="Gene3D" id="1.20.120.720">
    <property type="entry name" value="Myosin VI head, motor domain, U50 subdomain"/>
    <property type="match status" value="1"/>
</dbReference>
<dbReference type="Gene3D" id="6.20.240.20">
    <property type="match status" value="1"/>
</dbReference>
<dbReference type="InterPro" id="IPR000857">
    <property type="entry name" value="MyTH4_dom"/>
</dbReference>
<evidence type="ECO:0000256" key="7">
    <source>
        <dbReference type="ARBA" id="ARBA00022840"/>
    </source>
</evidence>
<dbReference type="InterPro" id="IPR001452">
    <property type="entry name" value="SH3_domain"/>
</dbReference>
<gene>
    <name evidence="18" type="primary">Necator_chrX.g25819</name>
    <name evidence="18" type="ORF">RB195_025653</name>
</gene>
<dbReference type="InterPro" id="IPR011993">
    <property type="entry name" value="PH-like_dom_sf"/>
</dbReference>
<feature type="region of interest" description="Disordered" evidence="13">
    <location>
        <begin position="1402"/>
        <end position="1510"/>
    </location>
</feature>
<feature type="binding site" evidence="12">
    <location>
        <begin position="114"/>
        <end position="121"/>
    </location>
    <ligand>
        <name>ATP</name>
        <dbReference type="ChEBI" id="CHEBI:30616"/>
    </ligand>
</feature>
<feature type="compositionally biased region" description="Basic and acidic residues" evidence="13">
    <location>
        <begin position="1059"/>
        <end position="1073"/>
    </location>
</feature>
<feature type="region of interest" description="Disordered" evidence="13">
    <location>
        <begin position="1785"/>
        <end position="1805"/>
    </location>
</feature>
<protein>
    <recommendedName>
        <fullName evidence="20">Myosin head</fullName>
    </recommendedName>
</protein>
<evidence type="ECO:0000256" key="8">
    <source>
        <dbReference type="ARBA" id="ARBA00023123"/>
    </source>
</evidence>
<evidence type="ECO:0000259" key="16">
    <source>
        <dbReference type="PROSITE" id="PS51016"/>
    </source>
</evidence>
<dbReference type="InterPro" id="IPR019748">
    <property type="entry name" value="FERM_central"/>
</dbReference>
<feature type="domain" description="MyTH4" evidence="16">
    <location>
        <begin position="787"/>
        <end position="936"/>
    </location>
</feature>
<dbReference type="InterPro" id="IPR027417">
    <property type="entry name" value="P-loop_NTPase"/>
</dbReference>
<feature type="domain" description="Myosin motor" evidence="17">
    <location>
        <begin position="24"/>
        <end position="691"/>
    </location>
</feature>
<dbReference type="Gene3D" id="1.20.58.530">
    <property type="match status" value="1"/>
</dbReference>
<evidence type="ECO:0008006" key="20">
    <source>
        <dbReference type="Google" id="ProtNLM"/>
    </source>
</evidence>
<keyword evidence="5" id="KW-0677">Repeat</keyword>
<organism evidence="18 19">
    <name type="scientific">Necator americanus</name>
    <name type="common">Human hookworm</name>
    <dbReference type="NCBI Taxonomy" id="51031"/>
    <lineage>
        <taxon>Eukaryota</taxon>
        <taxon>Metazoa</taxon>
        <taxon>Ecdysozoa</taxon>
        <taxon>Nematoda</taxon>
        <taxon>Chromadorea</taxon>
        <taxon>Rhabditida</taxon>
        <taxon>Rhabditina</taxon>
        <taxon>Rhabditomorpha</taxon>
        <taxon>Strongyloidea</taxon>
        <taxon>Ancylostomatidae</taxon>
        <taxon>Bunostominae</taxon>
        <taxon>Necator</taxon>
    </lineage>
</organism>
<accession>A0ABR1ETB7</accession>
<feature type="domain" description="SH3" evidence="14">
    <location>
        <begin position="1997"/>
        <end position="2062"/>
    </location>
</feature>
<evidence type="ECO:0000256" key="11">
    <source>
        <dbReference type="PROSITE-ProRule" id="PRU00192"/>
    </source>
</evidence>
<dbReference type="Gene3D" id="1.20.5.190">
    <property type="match status" value="1"/>
</dbReference>
<evidence type="ECO:0000259" key="15">
    <source>
        <dbReference type="PROSITE" id="PS50057"/>
    </source>
</evidence>
<keyword evidence="9 12" id="KW-0505">Motor protein</keyword>
<dbReference type="SMART" id="SM00326">
    <property type="entry name" value="SH3"/>
    <property type="match status" value="1"/>
</dbReference>
<evidence type="ECO:0000256" key="6">
    <source>
        <dbReference type="ARBA" id="ARBA00022741"/>
    </source>
</evidence>
<dbReference type="SUPFAM" id="SSF47031">
    <property type="entry name" value="Second domain of FERM"/>
    <property type="match status" value="1"/>
</dbReference>
<evidence type="ECO:0000259" key="17">
    <source>
        <dbReference type="PROSITE" id="PS51456"/>
    </source>
</evidence>
<comment type="subcellular location">
    <subcellularLocation>
        <location evidence="1">Cytoplasm</location>
    </subcellularLocation>
</comment>
<dbReference type="InterPro" id="IPR000299">
    <property type="entry name" value="FERM_domain"/>
</dbReference>
<comment type="caution">
    <text evidence="18">The sequence shown here is derived from an EMBL/GenBank/DDBJ whole genome shotgun (WGS) entry which is preliminary data.</text>
</comment>
<feature type="compositionally biased region" description="Polar residues" evidence="13">
    <location>
        <begin position="1659"/>
        <end position="1668"/>
    </location>
</feature>
<dbReference type="Gene3D" id="2.30.30.40">
    <property type="entry name" value="SH3 Domains"/>
    <property type="match status" value="1"/>
</dbReference>
<keyword evidence="19" id="KW-1185">Reference proteome</keyword>
<proteinExistence type="inferred from homology"/>
<dbReference type="Gene3D" id="3.10.20.90">
    <property type="entry name" value="Phosphatidylinositol 3-kinase Catalytic Subunit, Chain A, domain 1"/>
    <property type="match status" value="1"/>
</dbReference>
<evidence type="ECO:0000256" key="2">
    <source>
        <dbReference type="ARBA" id="ARBA00008314"/>
    </source>
</evidence>
<dbReference type="Pfam" id="PF00612">
    <property type="entry name" value="IQ"/>
    <property type="match status" value="2"/>
</dbReference>
<comment type="similarity">
    <text evidence="2 12">Belongs to the TRAFAC class myosin-kinesin ATPase superfamily. Myosin family.</text>
</comment>
<feature type="region of interest" description="Disordered" evidence="13">
    <location>
        <begin position="1592"/>
        <end position="1673"/>
    </location>
</feature>
<dbReference type="Gene3D" id="3.40.850.10">
    <property type="entry name" value="Kinesin motor domain"/>
    <property type="match status" value="1"/>
</dbReference>
<evidence type="ECO:0000256" key="1">
    <source>
        <dbReference type="ARBA" id="ARBA00004496"/>
    </source>
</evidence>
<keyword evidence="6 12" id="KW-0547">Nucleotide-binding</keyword>
<evidence type="ECO:0000256" key="4">
    <source>
        <dbReference type="ARBA" id="ARBA00022490"/>
    </source>
</evidence>
<dbReference type="PROSITE" id="PS50057">
    <property type="entry name" value="FERM_3"/>
    <property type="match status" value="1"/>
</dbReference>
<dbReference type="InterPro" id="IPR002404">
    <property type="entry name" value="IRS_PTB"/>
</dbReference>
<keyword evidence="4" id="KW-0963">Cytoplasm</keyword>
<evidence type="ECO:0000256" key="13">
    <source>
        <dbReference type="SAM" id="MobiDB-lite"/>
    </source>
</evidence>
<dbReference type="PANTHER" id="PTHR22692:SF26">
    <property type="entry name" value="SH3 DOMAIN-CONTAINING PROTEIN"/>
    <property type="match status" value="1"/>
</dbReference>
<dbReference type="Pfam" id="PF26570">
    <property type="entry name" value="MYO15"/>
    <property type="match status" value="1"/>
</dbReference>
<dbReference type="InterPro" id="IPR001609">
    <property type="entry name" value="Myosin_head_motor_dom-like"/>
</dbReference>
<dbReference type="EMBL" id="JAVFWL010000006">
    <property type="protein sequence ID" value="KAK6765865.1"/>
    <property type="molecule type" value="Genomic_DNA"/>
</dbReference>
<evidence type="ECO:0000256" key="12">
    <source>
        <dbReference type="PROSITE-ProRule" id="PRU00782"/>
    </source>
</evidence>
<dbReference type="InterPro" id="IPR019749">
    <property type="entry name" value="Band_41_domain"/>
</dbReference>
<dbReference type="PANTHER" id="PTHR22692">
    <property type="entry name" value="MYOSIN VII, XV"/>
    <property type="match status" value="1"/>
</dbReference>
<dbReference type="SUPFAM" id="SSF50044">
    <property type="entry name" value="SH3-domain"/>
    <property type="match status" value="1"/>
</dbReference>
<dbReference type="PRINTS" id="PR00193">
    <property type="entry name" value="MYOSINHEAVY"/>
</dbReference>
<dbReference type="Pfam" id="PF00784">
    <property type="entry name" value="MyTH4"/>
    <property type="match status" value="2"/>
</dbReference>
<evidence type="ECO:0000256" key="5">
    <source>
        <dbReference type="ARBA" id="ARBA00022737"/>
    </source>
</evidence>
<reference evidence="18 19" key="1">
    <citation type="submission" date="2023-08" db="EMBL/GenBank/DDBJ databases">
        <title>A Necator americanus chromosomal reference genome.</title>
        <authorList>
            <person name="Ilik V."/>
            <person name="Petrzelkova K.J."/>
            <person name="Pardy F."/>
            <person name="Fuh T."/>
            <person name="Niatou-Singa F.S."/>
            <person name="Gouil Q."/>
            <person name="Baker L."/>
            <person name="Ritchie M.E."/>
            <person name="Jex A.R."/>
            <person name="Gazzola D."/>
            <person name="Li H."/>
            <person name="Toshio Fujiwara R."/>
            <person name="Zhan B."/>
            <person name="Aroian R.V."/>
            <person name="Pafco B."/>
            <person name="Schwarz E.M."/>
        </authorList>
    </citation>
    <scope>NUCLEOTIDE SEQUENCE [LARGE SCALE GENOMIC DNA]</scope>
    <source>
        <strain evidence="18 19">Aroian</strain>
        <tissue evidence="18">Whole animal</tissue>
    </source>
</reference>
<dbReference type="SUPFAM" id="SSF50729">
    <property type="entry name" value="PH domain-like"/>
    <property type="match status" value="1"/>
</dbReference>
<dbReference type="SMART" id="SM00242">
    <property type="entry name" value="MYSc"/>
    <property type="match status" value="1"/>
</dbReference>
<dbReference type="InterPro" id="IPR036028">
    <property type="entry name" value="SH3-like_dom_sf"/>
</dbReference>
<dbReference type="Proteomes" id="UP001303046">
    <property type="component" value="Unassembled WGS sequence"/>
</dbReference>
<feature type="compositionally biased region" description="Basic and acidic residues" evidence="13">
    <location>
        <begin position="1081"/>
        <end position="1090"/>
    </location>
</feature>
<evidence type="ECO:0000313" key="19">
    <source>
        <dbReference type="Proteomes" id="UP001303046"/>
    </source>
</evidence>
<dbReference type="PROSITE" id="PS50002">
    <property type="entry name" value="SH3"/>
    <property type="match status" value="1"/>
</dbReference>
<feature type="domain" description="FERM" evidence="15">
    <location>
        <begin position="2291"/>
        <end position="2600"/>
    </location>
</feature>
<dbReference type="InterPro" id="IPR035963">
    <property type="entry name" value="FERM_2"/>
</dbReference>
<keyword evidence="7 12" id="KW-0067">ATP-binding</keyword>
<dbReference type="Gene3D" id="1.25.40.530">
    <property type="entry name" value="MyTH4 domain"/>
    <property type="match status" value="2"/>
</dbReference>
<evidence type="ECO:0000313" key="18">
    <source>
        <dbReference type="EMBL" id="KAK6765865.1"/>
    </source>
</evidence>
<feature type="compositionally biased region" description="Polar residues" evidence="13">
    <location>
        <begin position="1414"/>
        <end position="1426"/>
    </location>
</feature>
<dbReference type="SMART" id="SM00015">
    <property type="entry name" value="IQ"/>
    <property type="match status" value="2"/>
</dbReference>
<dbReference type="PROSITE" id="PS51016">
    <property type="entry name" value="MYTH4"/>
    <property type="match status" value="2"/>
</dbReference>
<dbReference type="InterPro" id="IPR000048">
    <property type="entry name" value="IQ_motif_EF-hand-BS"/>
</dbReference>
<dbReference type="Pfam" id="PF00373">
    <property type="entry name" value="FERM_M"/>
    <property type="match status" value="1"/>
</dbReference>
<dbReference type="Gene3D" id="1.10.10.820">
    <property type="match status" value="1"/>
</dbReference>
<dbReference type="SUPFAM" id="SSF52540">
    <property type="entry name" value="P-loop containing nucleoside triphosphate hydrolases"/>
    <property type="match status" value="1"/>
</dbReference>